<name>A0A2L1CBM8_METMI</name>
<accession>A0A2L1CBM8</accession>
<evidence type="ECO:0000313" key="4">
    <source>
        <dbReference type="Proteomes" id="UP000239462"/>
    </source>
</evidence>
<dbReference type="EMBL" id="JACDUI010000001">
    <property type="protein sequence ID" value="MBA2839764.1"/>
    <property type="molecule type" value="Genomic_DNA"/>
</dbReference>
<dbReference type="GeneID" id="36102473"/>
<evidence type="ECO:0000256" key="1">
    <source>
        <dbReference type="SAM" id="Phobius"/>
    </source>
</evidence>
<feature type="transmembrane region" description="Helical" evidence="1">
    <location>
        <begin position="58"/>
        <end position="77"/>
    </location>
</feature>
<dbReference type="RefSeq" id="WP_104838214.1">
    <property type="nucleotide sequence ID" value="NZ_CP026606.1"/>
</dbReference>
<dbReference type="Proteomes" id="UP000563838">
    <property type="component" value="Unassembled WGS sequence"/>
</dbReference>
<reference evidence="3 5" key="3">
    <citation type="submission" date="2020-07" db="EMBL/GenBank/DDBJ databases">
        <title>Genomic Encyclopedia of Type Strains, Phase IV (KMG-V): Genome sequencing to study the core and pangenomes of soil and plant-associated prokaryotes.</title>
        <authorList>
            <person name="Whitman W."/>
        </authorList>
    </citation>
    <scope>NUCLEOTIDE SEQUENCE [LARGE SCALE GENOMIC DNA]</scope>
    <source>
        <strain evidence="3 5">A4</strain>
    </source>
</reference>
<dbReference type="AlphaFoldDB" id="A0A2L1CBM8"/>
<keyword evidence="1" id="KW-0812">Transmembrane</keyword>
<feature type="transmembrane region" description="Helical" evidence="1">
    <location>
        <begin position="35"/>
        <end position="52"/>
    </location>
</feature>
<dbReference type="InterPro" id="IPR011317">
    <property type="entry name" value="Prd_NiFe_hyd_3_EhaE"/>
</dbReference>
<proteinExistence type="predicted"/>
<gene>
    <name evidence="3" type="ORF">HNP87_000276</name>
    <name evidence="2" type="ORF">MMJJ_13870</name>
</gene>
<evidence type="ECO:0000313" key="5">
    <source>
        <dbReference type="Proteomes" id="UP000563838"/>
    </source>
</evidence>
<dbReference type="Pfam" id="PF09880">
    <property type="entry name" value="EhaE"/>
    <property type="match status" value="1"/>
</dbReference>
<feature type="transmembrane region" description="Helical" evidence="1">
    <location>
        <begin position="6"/>
        <end position="28"/>
    </location>
</feature>
<evidence type="ECO:0000313" key="3">
    <source>
        <dbReference type="EMBL" id="MBA2839764.1"/>
    </source>
</evidence>
<evidence type="ECO:0000313" key="2">
    <source>
        <dbReference type="EMBL" id="AVB76765.1"/>
    </source>
</evidence>
<sequence length="84" mass="9269">MDLITLTLYVGYFLLIIGTVGAVIGPLTKDPFKRFLNIEVPAIGVCLIFLAYNQTLALMTFLGVNAILTLVLVRAIIKNEELEE</sequence>
<keyword evidence="1" id="KW-1133">Transmembrane helix</keyword>
<reference evidence="4" key="1">
    <citation type="journal article" date="2018" name="Genome Announc.">
        <title>Complete Genome Sequence of the Methanococcus maripaludis Type Strain JJ (DSM 2067), a Model for Selenoprotein Synthesis in Archaea.</title>
        <authorList>
            <person name="Poehlein A."/>
            <person name="Heym D."/>
            <person name="Quitzke V."/>
            <person name="Fersch J."/>
            <person name="Daniel R."/>
            <person name="Rother M."/>
        </authorList>
    </citation>
    <scope>NUCLEOTIDE SEQUENCE [LARGE SCALE GENOMIC DNA]</scope>
    <source>
        <strain evidence="4">DSM 2067</strain>
    </source>
</reference>
<dbReference type="PIRSF" id="PIRSF036535">
    <property type="entry name" value="EhaE"/>
    <property type="match status" value="1"/>
</dbReference>
<reference evidence="2" key="2">
    <citation type="submission" date="2018-02" db="EMBL/GenBank/DDBJ databases">
        <title>Complete genome sequence of the Methanococcus maripaludis type strain JJ (DSM 2067), a model for selenoprotein synthesis in Archaea.</title>
        <authorList>
            <person name="Poehlein A."/>
            <person name="Heym D."/>
            <person name="Quitzke V."/>
            <person name="Fersch J."/>
            <person name="Daniel R."/>
            <person name="Rother M."/>
        </authorList>
    </citation>
    <scope>NUCLEOTIDE SEQUENCE [LARGE SCALE GENOMIC DNA]</scope>
    <source>
        <strain evidence="2">DSM 2067</strain>
    </source>
</reference>
<dbReference type="EMBL" id="CP026606">
    <property type="protein sequence ID" value="AVB76765.1"/>
    <property type="molecule type" value="Genomic_DNA"/>
</dbReference>
<keyword evidence="1" id="KW-0472">Membrane</keyword>
<dbReference type="Proteomes" id="UP000239462">
    <property type="component" value="Chromosome"/>
</dbReference>
<protein>
    <submittedName>
        <fullName evidence="3">Energy-converting hydrogenase A subunit E</fullName>
    </submittedName>
</protein>
<organism evidence="2 4">
    <name type="scientific">Methanococcus maripaludis</name>
    <name type="common">Methanococcus deltae</name>
    <dbReference type="NCBI Taxonomy" id="39152"/>
    <lineage>
        <taxon>Archaea</taxon>
        <taxon>Methanobacteriati</taxon>
        <taxon>Methanobacteriota</taxon>
        <taxon>Methanomada group</taxon>
        <taxon>Methanococci</taxon>
        <taxon>Methanococcales</taxon>
        <taxon>Methanococcaceae</taxon>
        <taxon>Methanococcus</taxon>
    </lineage>
</organism>
<dbReference type="KEGG" id="mmad:MMJJ_13870"/>